<keyword evidence="6 9" id="KW-0460">Magnesium</keyword>
<evidence type="ECO:0000256" key="4">
    <source>
        <dbReference type="ARBA" id="ARBA00022723"/>
    </source>
</evidence>
<dbReference type="GO" id="GO:0006000">
    <property type="term" value="P:fructose metabolic process"/>
    <property type="evidence" value="ECO:0007669"/>
    <property type="project" value="TreeGrafter"/>
</dbReference>
<protein>
    <recommendedName>
        <fullName evidence="9">Fructose-1,6-bisphosphatase class 1</fullName>
        <shortName evidence="9">FBPase class 1</shortName>
        <ecNumber evidence="9">3.1.3.11</ecNumber>
    </recommendedName>
    <alternativeName>
        <fullName evidence="9">D-fructose-1,6-bisphosphate 1-phosphohydrolase class 1</fullName>
    </alternativeName>
</protein>
<evidence type="ECO:0000256" key="10">
    <source>
        <dbReference type="RuleBase" id="RU000508"/>
    </source>
</evidence>
<keyword evidence="5 9" id="KW-0378">Hydrolase</keyword>
<feature type="binding site" evidence="9">
    <location>
        <position position="90"/>
    </location>
    <ligand>
        <name>Mg(2+)</name>
        <dbReference type="ChEBI" id="CHEBI:18420"/>
        <label>1</label>
    </ligand>
</feature>
<evidence type="ECO:0000256" key="2">
    <source>
        <dbReference type="ARBA" id="ARBA00010941"/>
    </source>
</evidence>
<dbReference type="PANTHER" id="PTHR11556">
    <property type="entry name" value="FRUCTOSE-1,6-BISPHOSPHATASE-RELATED"/>
    <property type="match status" value="1"/>
</dbReference>
<dbReference type="STRING" id="1208918.CDEE_0639"/>
<dbReference type="PATRIC" id="fig|1208918.3.peg.353"/>
<evidence type="ECO:0000259" key="11">
    <source>
        <dbReference type="Pfam" id="PF00316"/>
    </source>
</evidence>
<dbReference type="Gene3D" id="3.30.540.10">
    <property type="entry name" value="Fructose-1,6-Bisphosphatase, subunit A, domain 1"/>
    <property type="match status" value="1"/>
</dbReference>
<dbReference type="PANTHER" id="PTHR11556:SF35">
    <property type="entry name" value="SEDOHEPTULOSE-1,7-BISPHOSPHATASE, CHLOROPLASTIC"/>
    <property type="match status" value="1"/>
</dbReference>
<dbReference type="KEGG" id="kct:CDEE_0639"/>
<feature type="binding site" evidence="9">
    <location>
        <position position="206"/>
    </location>
    <ligand>
        <name>substrate</name>
    </ligand>
</feature>
<dbReference type="AlphaFoldDB" id="M1L4N0"/>
<dbReference type="FunFam" id="3.40.190.80:FF:000011">
    <property type="entry name" value="Fructose-1,6-bisphosphatase class 1"/>
    <property type="match status" value="1"/>
</dbReference>
<dbReference type="Pfam" id="PF18913">
    <property type="entry name" value="FBPase_C"/>
    <property type="match status" value="1"/>
</dbReference>
<evidence type="ECO:0000313" key="13">
    <source>
        <dbReference type="EMBL" id="AGF47653.1"/>
    </source>
</evidence>
<keyword evidence="3 9" id="KW-0963">Cytoplasm</keyword>
<dbReference type="Proteomes" id="UP000011686">
    <property type="component" value="Chromosome"/>
</dbReference>
<feature type="binding site" evidence="9">
    <location>
        <position position="114"/>
    </location>
    <ligand>
        <name>Mg(2+)</name>
        <dbReference type="ChEBI" id="CHEBI:18420"/>
        <label>1</label>
    </ligand>
</feature>
<feature type="domain" description="Fructose-1-6-bisphosphatase class 1 C-terminal" evidence="12">
    <location>
        <begin position="196"/>
        <end position="328"/>
    </location>
</feature>
<dbReference type="Gene3D" id="3.40.190.80">
    <property type="match status" value="1"/>
</dbReference>
<feature type="binding site" evidence="9">
    <location>
        <position position="112"/>
    </location>
    <ligand>
        <name>Mg(2+)</name>
        <dbReference type="ChEBI" id="CHEBI:18420"/>
        <label>1</label>
    </ligand>
</feature>
<dbReference type="HAMAP" id="MF_01855">
    <property type="entry name" value="FBPase_class1"/>
    <property type="match status" value="1"/>
</dbReference>
<dbReference type="GO" id="GO:0005829">
    <property type="term" value="C:cytosol"/>
    <property type="evidence" value="ECO:0007669"/>
    <property type="project" value="TreeGrafter"/>
</dbReference>
<accession>M1L4N0</accession>
<evidence type="ECO:0000256" key="5">
    <source>
        <dbReference type="ARBA" id="ARBA00022801"/>
    </source>
</evidence>
<evidence type="ECO:0000256" key="1">
    <source>
        <dbReference type="ARBA" id="ARBA00001273"/>
    </source>
</evidence>
<evidence type="ECO:0000313" key="14">
    <source>
        <dbReference type="Proteomes" id="UP000011686"/>
    </source>
</evidence>
<dbReference type="PRINTS" id="PR00115">
    <property type="entry name" value="F16BPHPHTASE"/>
</dbReference>
<dbReference type="GO" id="GO:0005986">
    <property type="term" value="P:sucrose biosynthetic process"/>
    <property type="evidence" value="ECO:0007669"/>
    <property type="project" value="TreeGrafter"/>
</dbReference>
<dbReference type="InterPro" id="IPR028343">
    <property type="entry name" value="FBPtase"/>
</dbReference>
<feature type="binding site" evidence="9">
    <location>
        <position position="115"/>
    </location>
    <ligand>
        <name>Mg(2+)</name>
        <dbReference type="ChEBI" id="CHEBI:18420"/>
        <label>2</label>
    </ligand>
</feature>
<evidence type="ECO:0000256" key="6">
    <source>
        <dbReference type="ARBA" id="ARBA00022842"/>
    </source>
</evidence>
<evidence type="ECO:0000256" key="8">
    <source>
        <dbReference type="ARBA" id="ARBA00024331"/>
    </source>
</evidence>
<keyword evidence="4 9" id="KW-0479">Metal-binding</keyword>
<dbReference type="InterPro" id="IPR033391">
    <property type="entry name" value="FBPase_N"/>
</dbReference>
<dbReference type="SUPFAM" id="SSF56655">
    <property type="entry name" value="Carbohydrate phosphatase"/>
    <property type="match status" value="1"/>
</dbReference>
<feature type="binding site" evidence="9">
    <location>
        <position position="276"/>
    </location>
    <ligand>
        <name>Mg(2+)</name>
        <dbReference type="ChEBI" id="CHEBI:18420"/>
        <label>2</label>
    </ligand>
</feature>
<comment type="subcellular location">
    <subcellularLocation>
        <location evidence="9">Cytoplasm</location>
    </subcellularLocation>
</comment>
<proteinExistence type="inferred from homology"/>
<dbReference type="Pfam" id="PF00316">
    <property type="entry name" value="FBPase"/>
    <property type="match status" value="1"/>
</dbReference>
<organism evidence="13 14">
    <name type="scientific">Candidatus Kinetoplastidibacterium crithidiae TCC036E</name>
    <dbReference type="NCBI Taxonomy" id="1208918"/>
    <lineage>
        <taxon>Bacteria</taxon>
        <taxon>Pseudomonadati</taxon>
        <taxon>Pseudomonadota</taxon>
        <taxon>Betaproteobacteria</taxon>
        <taxon>Candidatus Kinetoplastidibacterium</taxon>
    </lineage>
</organism>
<comment type="similarity">
    <text evidence="2 9 10">Belongs to the FBPase class 1 family.</text>
</comment>
<evidence type="ECO:0000256" key="3">
    <source>
        <dbReference type="ARBA" id="ARBA00022490"/>
    </source>
</evidence>
<feature type="binding site" evidence="9">
    <location>
        <begin position="115"/>
        <end position="118"/>
    </location>
    <ligand>
        <name>substrate</name>
    </ligand>
</feature>
<name>M1L4N0_9PROT</name>
<dbReference type="EMBL" id="CP003804">
    <property type="protein sequence ID" value="AGF47653.1"/>
    <property type="molecule type" value="Genomic_DNA"/>
</dbReference>
<dbReference type="HOGENOM" id="CLU_039977_2_2_4"/>
<comment type="catalytic activity">
    <reaction evidence="1 9">
        <text>beta-D-fructose 1,6-bisphosphate + H2O = beta-D-fructose 6-phosphate + phosphate</text>
        <dbReference type="Rhea" id="RHEA:11064"/>
        <dbReference type="ChEBI" id="CHEBI:15377"/>
        <dbReference type="ChEBI" id="CHEBI:32966"/>
        <dbReference type="ChEBI" id="CHEBI:43474"/>
        <dbReference type="ChEBI" id="CHEBI:57634"/>
        <dbReference type="EC" id="3.1.3.11"/>
    </reaction>
</comment>
<gene>
    <name evidence="9" type="primary">fbp</name>
    <name evidence="13" type="ORF">CDEE_0639</name>
</gene>
<comment type="cofactor">
    <cofactor evidence="9">
        <name>Mg(2+)</name>
        <dbReference type="ChEBI" id="CHEBI:18420"/>
    </cofactor>
    <text evidence="9">Binds 2 magnesium ions per subunit.</text>
</comment>
<dbReference type="InterPro" id="IPR044015">
    <property type="entry name" value="FBPase_C_dom"/>
</dbReference>
<dbReference type="CDD" id="cd00354">
    <property type="entry name" value="FBPase"/>
    <property type="match status" value="1"/>
</dbReference>
<dbReference type="PIRSF" id="PIRSF000904">
    <property type="entry name" value="FBPtase_SBPase"/>
    <property type="match status" value="1"/>
</dbReference>
<dbReference type="GO" id="GO:0000287">
    <property type="term" value="F:magnesium ion binding"/>
    <property type="evidence" value="ECO:0007669"/>
    <property type="project" value="UniProtKB-UniRule"/>
</dbReference>
<dbReference type="GO" id="GO:0030388">
    <property type="term" value="P:fructose 1,6-bisphosphate metabolic process"/>
    <property type="evidence" value="ECO:0007669"/>
    <property type="project" value="TreeGrafter"/>
</dbReference>
<feature type="domain" description="Fructose-1-6-bisphosphatase class I N-terminal" evidence="11">
    <location>
        <begin position="5"/>
        <end position="189"/>
    </location>
</feature>
<feature type="binding site" evidence="9">
    <location>
        <position position="270"/>
    </location>
    <ligand>
        <name>substrate</name>
    </ligand>
</feature>
<evidence type="ECO:0000259" key="12">
    <source>
        <dbReference type="Pfam" id="PF18913"/>
    </source>
</evidence>
<comment type="pathway">
    <text evidence="8">Carbohydrate biosynthesis.</text>
</comment>
<evidence type="ECO:0000256" key="9">
    <source>
        <dbReference type="HAMAP-Rule" id="MF_01855"/>
    </source>
</evidence>
<feature type="binding site" evidence="9">
    <location>
        <position position="112"/>
    </location>
    <ligand>
        <name>Mg(2+)</name>
        <dbReference type="ChEBI" id="CHEBI:18420"/>
        <label>2</label>
    </ligand>
</feature>
<dbReference type="GO" id="GO:0006002">
    <property type="term" value="P:fructose 6-phosphate metabolic process"/>
    <property type="evidence" value="ECO:0007669"/>
    <property type="project" value="TreeGrafter"/>
</dbReference>
<dbReference type="EC" id="3.1.3.11" evidence="9"/>
<dbReference type="InterPro" id="IPR000146">
    <property type="entry name" value="FBPase_class-1"/>
</dbReference>
<comment type="subunit">
    <text evidence="9">Homotetramer.</text>
</comment>
<dbReference type="NCBIfam" id="NF006779">
    <property type="entry name" value="PRK09293.1-3"/>
    <property type="match status" value="1"/>
</dbReference>
<dbReference type="PIRSF" id="PIRSF500210">
    <property type="entry name" value="FBPtase"/>
    <property type="match status" value="1"/>
</dbReference>
<evidence type="ECO:0000256" key="7">
    <source>
        <dbReference type="ARBA" id="ARBA00023277"/>
    </source>
</evidence>
<dbReference type="GO" id="GO:0042132">
    <property type="term" value="F:fructose 1,6-bisphosphate 1-phosphatase activity"/>
    <property type="evidence" value="ECO:0007669"/>
    <property type="project" value="UniProtKB-UniRule"/>
</dbReference>
<reference evidence="13 14" key="1">
    <citation type="journal article" date="2013" name="Genome Biol. Evol.">
        <title>Genome evolution and phylogenomic analysis of candidatus kinetoplastibacterium, the betaproteobacterial endosymbionts of strigomonas and angomonas.</title>
        <authorList>
            <person name="Alves J.M."/>
            <person name="Serrano M.G."/>
            <person name="Maia da Silva F."/>
            <person name="Voegtly L.J."/>
            <person name="Matveyev A.V."/>
            <person name="Teixeira M.M."/>
            <person name="Camargo E.P."/>
            <person name="Buck G.A."/>
        </authorList>
    </citation>
    <scope>NUCLEOTIDE SEQUENCE [LARGE SCALE GENOMIC DNA]</scope>
    <source>
        <strain evidence="13 14">TCC036E</strain>
    </source>
</reference>
<dbReference type="RefSeq" id="WP_015238510.1">
    <property type="nucleotide sequence ID" value="NC_020283.1"/>
</dbReference>
<keyword evidence="7 9" id="KW-0119">Carbohydrate metabolism</keyword>
<dbReference type="eggNOG" id="COG0158">
    <property type="taxonomic scope" value="Bacteria"/>
</dbReference>
<dbReference type="GO" id="GO:0006094">
    <property type="term" value="P:gluconeogenesis"/>
    <property type="evidence" value="ECO:0007669"/>
    <property type="project" value="UniProtKB-UniRule"/>
</dbReference>
<sequence>MNNITLSTFLKKQLDCSKIDKNLLVLLNTITNSCKKINSIIRNGNEYDIFSESNTINVQGEQQKKLDIIANELIIKDSECISCLAGIASEEVETIYEIPNAYIRGDYLLLFDPLDGSSNIDVNISIGTIFSILKTDDNDNSITEKSFLQKGKKQIAAGYIIYGPQTNLVLSIGDGVLSFILDSYNEWVLKEEKITIPVHSSEFSINASNMKLWDSRIKQYIEDCLMGTDGPLKKKYNMRWVGSMVADIHRILRRGGIFLYPKDSNSINGKLRLMYEVNPMSFLIEQAGGLATSGTESILEIEPKELHQRIGVVLGSKAEVEIIKKYYQ</sequence>
<keyword evidence="14" id="KW-1185">Reference proteome</keyword>
<comment type="caution">
    <text evidence="9">Lacks conserved residue(s) required for the propagation of feature annotation.</text>
</comment>